<keyword evidence="1" id="KW-0472">Membrane</keyword>
<sequence length="340" mass="38892">MPSSISSSKNKINNWWLTWLLSLVLLLLAIGLYESFLFKKGFKPSIEVSKDLWSWNRKAASKSADVIALVGASRIQLGLNTNTLRTQLPQNDIVVLAINGQYPMATIKGLAEDKNFNGVVLMSFMAQMLEPQYEKMQTEYNQYYQEKSSLYLSFDAYLTAALKSRFRFLHPLLGLHELVNYLGAKKSFPEPFYVNVHPDTSAAGDYSMVDAESLKRHFIVDKQSNYEAYTIMDKTTWLSQVSKLSADIKTIQDRGGEVVLVRFPTADEHWVLDELYYPRAQFWDTMVAEMPHVKTLHFKDDALLSSFELPDSSHLDISDTQSFTLRLIELLKTLQIFSQP</sequence>
<dbReference type="RefSeq" id="WP_099019948.1">
    <property type="nucleotide sequence ID" value="NZ_NIHB01000005.1"/>
</dbReference>
<dbReference type="EMBL" id="SNZB01000007">
    <property type="protein sequence ID" value="TDR16871.1"/>
    <property type="molecule type" value="Genomic_DNA"/>
</dbReference>
<reference evidence="2 3" key="1">
    <citation type="submission" date="2019-03" db="EMBL/GenBank/DDBJ databases">
        <title>Genomic Encyclopedia of Type Strains, Phase IV (KMG-IV): sequencing the most valuable type-strain genomes for metagenomic binning, comparative biology and taxonomic classification.</title>
        <authorList>
            <person name="Goeker M."/>
        </authorList>
    </citation>
    <scope>NUCLEOTIDE SEQUENCE [LARGE SCALE GENOMIC DNA]</scope>
    <source>
        <strain evidence="2 3">DSM 25488</strain>
    </source>
</reference>
<gene>
    <name evidence="2" type="ORF">C8D91_2778</name>
</gene>
<proteinExistence type="predicted"/>
<accession>A0A4V3DH55</accession>
<organism evidence="2 3">
    <name type="scientific">Marinicella litoralis</name>
    <dbReference type="NCBI Taxonomy" id="644220"/>
    <lineage>
        <taxon>Bacteria</taxon>
        <taxon>Pseudomonadati</taxon>
        <taxon>Pseudomonadota</taxon>
        <taxon>Gammaproteobacteria</taxon>
        <taxon>Lysobacterales</taxon>
        <taxon>Marinicellaceae</taxon>
        <taxon>Marinicella</taxon>
    </lineage>
</organism>
<evidence type="ECO:0000313" key="2">
    <source>
        <dbReference type="EMBL" id="TDR16871.1"/>
    </source>
</evidence>
<protein>
    <submittedName>
        <fullName evidence="2">Uncharacterized protein</fullName>
    </submittedName>
</protein>
<name>A0A4V3DH55_9GAMM</name>
<keyword evidence="1" id="KW-1133">Transmembrane helix</keyword>
<evidence type="ECO:0000313" key="3">
    <source>
        <dbReference type="Proteomes" id="UP000295724"/>
    </source>
</evidence>
<dbReference type="OrthoDB" id="581689at2"/>
<keyword evidence="1" id="KW-0812">Transmembrane</keyword>
<feature type="transmembrane region" description="Helical" evidence="1">
    <location>
        <begin position="15"/>
        <end position="33"/>
    </location>
</feature>
<dbReference type="Proteomes" id="UP000295724">
    <property type="component" value="Unassembled WGS sequence"/>
</dbReference>
<dbReference type="AlphaFoldDB" id="A0A4V3DH55"/>
<evidence type="ECO:0000256" key="1">
    <source>
        <dbReference type="SAM" id="Phobius"/>
    </source>
</evidence>
<comment type="caution">
    <text evidence="2">The sequence shown here is derived from an EMBL/GenBank/DDBJ whole genome shotgun (WGS) entry which is preliminary data.</text>
</comment>
<keyword evidence="3" id="KW-1185">Reference proteome</keyword>